<dbReference type="PROSITE" id="PS51257">
    <property type="entry name" value="PROKAR_LIPOPROTEIN"/>
    <property type="match status" value="1"/>
</dbReference>
<dbReference type="InterPro" id="IPR047794">
    <property type="entry name" value="C45_proenzyme-like"/>
</dbReference>
<dbReference type="Gene3D" id="3.60.60.10">
    <property type="entry name" value="Penicillin V Acylase, Chain A"/>
    <property type="match status" value="1"/>
</dbReference>
<evidence type="ECO:0000256" key="1">
    <source>
        <dbReference type="SAM" id="SignalP"/>
    </source>
</evidence>
<feature type="domain" description="Peptidase C45 hydrolase" evidence="2">
    <location>
        <begin position="50"/>
        <end position="261"/>
    </location>
</feature>
<protein>
    <recommendedName>
        <fullName evidence="2">Peptidase C45 hydrolase domain-containing protein</fullName>
    </recommendedName>
</protein>
<dbReference type="InterPro" id="IPR047801">
    <property type="entry name" value="Peptidase_C45"/>
</dbReference>
<dbReference type="Pfam" id="PF03417">
    <property type="entry name" value="AAT"/>
    <property type="match status" value="1"/>
</dbReference>
<dbReference type="EMBL" id="DSRP01000574">
    <property type="protein sequence ID" value="HGG92942.1"/>
    <property type="molecule type" value="Genomic_DNA"/>
</dbReference>
<evidence type="ECO:0000313" key="3">
    <source>
        <dbReference type="EMBL" id="HGG92942.1"/>
    </source>
</evidence>
<proteinExistence type="predicted"/>
<sequence>MTAWRSTSAFSASLRRGALLPLIAAALLAASACGQALACTLWSATGISAGGGTLLAKNRDYSPDSFGRLILVRPANGLAYVGLFARVKNHEALVAGVNEAGVAMVSATASSVPREARKPQPGSVSPIRKAMTGAHSVDEVLANAGWISAHNPVFYMLSDARRSAWVEVGPGGVTAVRKTGEGVLTHTNHYLSDTLAWANAIPGSSSLARQERVTRLLARASTFSLEDFQAISRDKSGGPDNAIFRAGSSPASTRTMATFLVRNVPDQPPTLLVSGFGDPSHPWNVRLVLDQAFWARAAAGTQEVLAQDAVTQ</sequence>
<name>A0A7C4AHJ7_9BACT</name>
<feature type="chain" id="PRO_5028303660" description="Peptidase C45 hydrolase domain-containing protein" evidence="1">
    <location>
        <begin position="39"/>
        <end position="312"/>
    </location>
</feature>
<dbReference type="PANTHER" id="PTHR34180">
    <property type="entry name" value="PEPTIDASE C45"/>
    <property type="match status" value="1"/>
</dbReference>
<comment type="caution">
    <text evidence="3">The sequence shown here is derived from an EMBL/GenBank/DDBJ whole genome shotgun (WGS) entry which is preliminary data.</text>
</comment>
<dbReference type="PANTHER" id="PTHR34180:SF1">
    <property type="entry name" value="BETA-ALANYL-DOPAMINE_CARCININE HYDROLASE"/>
    <property type="match status" value="1"/>
</dbReference>
<organism evidence="3">
    <name type="scientific">Fundidesulfovibrio putealis</name>
    <dbReference type="NCBI Taxonomy" id="270496"/>
    <lineage>
        <taxon>Bacteria</taxon>
        <taxon>Pseudomonadati</taxon>
        <taxon>Thermodesulfobacteriota</taxon>
        <taxon>Desulfovibrionia</taxon>
        <taxon>Desulfovibrionales</taxon>
        <taxon>Desulfovibrionaceae</taxon>
        <taxon>Fundidesulfovibrio</taxon>
    </lineage>
</organism>
<feature type="signal peptide" evidence="1">
    <location>
        <begin position="1"/>
        <end position="38"/>
    </location>
</feature>
<gene>
    <name evidence="3" type="ORF">ENR59_08345</name>
</gene>
<keyword evidence="1" id="KW-0732">Signal</keyword>
<accession>A0A7C4AHJ7</accession>
<dbReference type="AlphaFoldDB" id="A0A7C4AHJ7"/>
<dbReference type="InterPro" id="IPR029055">
    <property type="entry name" value="Ntn_hydrolases_N"/>
</dbReference>
<dbReference type="InterPro" id="IPR005079">
    <property type="entry name" value="Peptidase_C45_hydrolase"/>
</dbReference>
<reference evidence="3" key="1">
    <citation type="journal article" date="2020" name="mSystems">
        <title>Genome- and Community-Level Interaction Insights into Carbon Utilization and Element Cycling Functions of Hydrothermarchaeota in Hydrothermal Sediment.</title>
        <authorList>
            <person name="Zhou Z."/>
            <person name="Liu Y."/>
            <person name="Xu W."/>
            <person name="Pan J."/>
            <person name="Luo Z.H."/>
            <person name="Li M."/>
        </authorList>
    </citation>
    <scope>NUCLEOTIDE SEQUENCE [LARGE SCALE GENOMIC DNA]</scope>
    <source>
        <strain evidence="3">SpSt-413</strain>
    </source>
</reference>
<dbReference type="SUPFAM" id="SSF56235">
    <property type="entry name" value="N-terminal nucleophile aminohydrolases (Ntn hydrolases)"/>
    <property type="match status" value="1"/>
</dbReference>
<evidence type="ECO:0000259" key="2">
    <source>
        <dbReference type="Pfam" id="PF03417"/>
    </source>
</evidence>
<dbReference type="NCBIfam" id="NF040521">
    <property type="entry name" value="C45_proenzyme"/>
    <property type="match status" value="1"/>
</dbReference>